<dbReference type="SMART" id="SM00125">
    <property type="entry name" value="IL1"/>
    <property type="match status" value="1"/>
</dbReference>
<dbReference type="PANTHER" id="PTHR10078:SF27">
    <property type="entry name" value="INTERLEUKIN-36 GAMMA"/>
    <property type="match status" value="1"/>
</dbReference>
<evidence type="ECO:0000313" key="5">
    <source>
        <dbReference type="Proteomes" id="UP000504623"/>
    </source>
</evidence>
<dbReference type="SUPFAM" id="SSF50353">
    <property type="entry name" value="Cytokine"/>
    <property type="match status" value="1"/>
</dbReference>
<dbReference type="AlphaFoldDB" id="A0A9B0UAL1"/>
<dbReference type="GO" id="GO:0005615">
    <property type="term" value="C:extracellular space"/>
    <property type="evidence" value="ECO:0007669"/>
    <property type="project" value="InterPro"/>
</dbReference>
<protein>
    <recommendedName>
        <fullName evidence="4">Interleukin-1</fullName>
    </recommendedName>
</protein>
<gene>
    <name evidence="6" type="primary">IL36G</name>
</gene>
<accession>A0A9B0UAL1</accession>
<evidence type="ECO:0000256" key="2">
    <source>
        <dbReference type="ARBA" id="ARBA00010448"/>
    </source>
</evidence>
<dbReference type="InterPro" id="IPR000975">
    <property type="entry name" value="IL-1_fam"/>
</dbReference>
<dbReference type="GO" id="GO:0005125">
    <property type="term" value="F:cytokine activity"/>
    <property type="evidence" value="ECO:0007669"/>
    <property type="project" value="UniProtKB-UniRule"/>
</dbReference>
<dbReference type="GeneID" id="102822429"/>
<dbReference type="GO" id="GO:0002437">
    <property type="term" value="P:inflammatory response to antigenic stimulus"/>
    <property type="evidence" value="ECO:0007669"/>
    <property type="project" value="TreeGrafter"/>
</dbReference>
<dbReference type="PRINTS" id="PR01360">
    <property type="entry name" value="INTRLEUKIN1X"/>
</dbReference>
<evidence type="ECO:0000256" key="1">
    <source>
        <dbReference type="ARBA" id="ARBA00004613"/>
    </source>
</evidence>
<dbReference type="PRINTS" id="PR00264">
    <property type="entry name" value="INTERLEUKIN1"/>
</dbReference>
<dbReference type="CDD" id="cd23300">
    <property type="entry name" value="beta-trefoil_IL36"/>
    <property type="match status" value="1"/>
</dbReference>
<comment type="similarity">
    <text evidence="2 4">Belongs to the IL-1 family.</text>
</comment>
<keyword evidence="5" id="KW-1185">Reference proteome</keyword>
<organism evidence="5 6">
    <name type="scientific">Chrysochloris asiatica</name>
    <name type="common">Cape golden mole</name>
    <dbReference type="NCBI Taxonomy" id="185453"/>
    <lineage>
        <taxon>Eukaryota</taxon>
        <taxon>Metazoa</taxon>
        <taxon>Chordata</taxon>
        <taxon>Craniata</taxon>
        <taxon>Vertebrata</taxon>
        <taxon>Euteleostomi</taxon>
        <taxon>Mammalia</taxon>
        <taxon>Eutheria</taxon>
        <taxon>Afrotheria</taxon>
        <taxon>Chrysochloridae</taxon>
        <taxon>Chrysochlorinae</taxon>
        <taxon>Chrysochloris</taxon>
    </lineage>
</organism>
<dbReference type="Gene3D" id="2.80.10.50">
    <property type="match status" value="1"/>
</dbReference>
<dbReference type="GO" id="GO:0010628">
    <property type="term" value="P:positive regulation of gene expression"/>
    <property type="evidence" value="ECO:0007669"/>
    <property type="project" value="TreeGrafter"/>
</dbReference>
<dbReference type="InterPro" id="IPR008996">
    <property type="entry name" value="IL1/FGF"/>
</dbReference>
<dbReference type="RefSeq" id="XP_006876515.1">
    <property type="nucleotide sequence ID" value="XM_006876453.1"/>
</dbReference>
<evidence type="ECO:0000256" key="3">
    <source>
        <dbReference type="ARBA" id="ARBA00022525"/>
    </source>
</evidence>
<dbReference type="GO" id="GO:0071222">
    <property type="term" value="P:cellular response to lipopolysaccharide"/>
    <property type="evidence" value="ECO:0007669"/>
    <property type="project" value="TreeGrafter"/>
</dbReference>
<dbReference type="GO" id="GO:0005149">
    <property type="term" value="F:interleukin-1 receptor binding"/>
    <property type="evidence" value="ECO:0007669"/>
    <property type="project" value="UniProtKB-UniRule"/>
</dbReference>
<keyword evidence="3 4" id="KW-0964">Secreted</keyword>
<proteinExistence type="inferred from homology"/>
<dbReference type="OrthoDB" id="9449069at2759"/>
<dbReference type="Pfam" id="PF00340">
    <property type="entry name" value="IL1"/>
    <property type="match status" value="1"/>
</dbReference>
<dbReference type="Proteomes" id="UP000504623">
    <property type="component" value="Unplaced"/>
</dbReference>
<dbReference type="InterPro" id="IPR003297">
    <property type="entry name" value="IL-1RA/IL-36"/>
</dbReference>
<dbReference type="GO" id="GO:0019221">
    <property type="term" value="P:cytokine-mediated signaling pathway"/>
    <property type="evidence" value="ECO:0007669"/>
    <property type="project" value="TreeGrafter"/>
</dbReference>
<sequence>MSLGFGIHLTTSIHSYWEKTVTEAAPGIFLGMCSSLLECNWTHAHRSGSWYALSYSITSPKLLHFVALALFTSTNDFPGKKGCAVGPSTANPQFGNVSDLNHQVWVLQGETLVANPRSQNVVPVTITLITCKYPELLESDKGTPIYLGIANPEMCLSCEDVEGQPTLQLKKEKIMDLYNKSEPVKSFLFYRNQKGRTSTLQSVAFPGWFVASSKIGQPIFLTSELGKSYNTDFDLNIKS</sequence>
<dbReference type="CTD" id="56300"/>
<reference evidence="6" key="1">
    <citation type="submission" date="2025-08" db="UniProtKB">
        <authorList>
            <consortium name="RefSeq"/>
        </authorList>
    </citation>
    <scope>IDENTIFICATION</scope>
    <source>
        <tissue evidence="6">Spleen</tissue>
    </source>
</reference>
<comment type="subcellular location">
    <subcellularLocation>
        <location evidence="1 4">Secreted</location>
    </subcellularLocation>
</comment>
<evidence type="ECO:0000256" key="4">
    <source>
        <dbReference type="RuleBase" id="RU003753"/>
    </source>
</evidence>
<name>A0A9B0UAL1_CHRAS</name>
<dbReference type="PANTHER" id="PTHR10078">
    <property type="entry name" value="INTERLEUKIN-1 FAMILY MEMBER"/>
    <property type="match status" value="1"/>
</dbReference>
<evidence type="ECO:0000313" key="6">
    <source>
        <dbReference type="RefSeq" id="XP_006876515.1"/>
    </source>
</evidence>
<dbReference type="FunFam" id="2.80.10.50:FF:000013">
    <property type="entry name" value="Interleukin-1"/>
    <property type="match status" value="1"/>
</dbReference>